<dbReference type="GO" id="GO:0005524">
    <property type="term" value="F:ATP binding"/>
    <property type="evidence" value="ECO:0007669"/>
    <property type="project" value="UniProtKB-KW"/>
</dbReference>
<evidence type="ECO:0000313" key="2">
    <source>
        <dbReference type="EMBL" id="QXE92425.1"/>
    </source>
</evidence>
<dbReference type="Proteomes" id="UP000683559">
    <property type="component" value="Chromosome"/>
</dbReference>
<dbReference type="Pfam" id="PF13401">
    <property type="entry name" value="AAA_22"/>
    <property type="match status" value="1"/>
</dbReference>
<organism evidence="2 3">
    <name type="scientific">Geomonas subterranea</name>
    <dbReference type="NCBI Taxonomy" id="2847989"/>
    <lineage>
        <taxon>Bacteria</taxon>
        <taxon>Pseudomonadati</taxon>
        <taxon>Thermodesulfobacteriota</taxon>
        <taxon>Desulfuromonadia</taxon>
        <taxon>Geobacterales</taxon>
        <taxon>Geobacteraceae</taxon>
        <taxon>Geomonas</taxon>
    </lineage>
</organism>
<keyword evidence="2" id="KW-0547">Nucleotide-binding</keyword>
<evidence type="ECO:0000313" key="3">
    <source>
        <dbReference type="Proteomes" id="UP000683559"/>
    </source>
</evidence>
<name>A0ABX8LP03_9BACT</name>
<sequence>MRNLTAFKKFKINEVFTPRRADVNTSIYIARPNLEKELARSIQGSLHTLIYGNSGTGKSWLYKKVLADLNATYIVANCANATRMGTLTDEIYRSVVPCGTQNLESMEEEISANASMVVANGGLKSKRKYNITTEDPLLTAFQQLRKSGGASAECVLVLDNLETIVNNDVLMDELANIVILCDDSRYSKFRINLLIVGVPSCILDYFSKVKNLPTVANRIQEISEVSSFVGSQVNAFVETGFIHLLGVSIPNTVLEVWKGHIYNVTLGIPQRLHEYCECLAYKLEDNKWTPTVEALKDADLNWLSLGLREAYSTVDGLMNERETEIGRRNQVLYTLGKIQVHYFTARQISDRMKKEFPISTTGVKLGINTILSALASKPNSIIKRCSKGASFEFTDPRYLMTLRAMLNKTKDEKIVKLGFRL</sequence>
<keyword evidence="2" id="KW-0067">ATP-binding</keyword>
<reference evidence="2 3" key="1">
    <citation type="submission" date="2021-06" db="EMBL/GenBank/DDBJ databases">
        <title>Gemonas diversity in paddy soil.</title>
        <authorList>
            <person name="Liu G."/>
        </authorList>
    </citation>
    <scope>NUCLEOTIDE SEQUENCE [LARGE SCALE GENOMIC DNA]</scope>
    <source>
        <strain evidence="2 3">RG2</strain>
    </source>
</reference>
<dbReference type="RefSeq" id="WP_217288977.1">
    <property type="nucleotide sequence ID" value="NZ_CP077683.1"/>
</dbReference>
<accession>A0ABX8LP03</accession>
<proteinExistence type="predicted"/>
<protein>
    <submittedName>
        <fullName evidence="2">ATP-binding protein</fullName>
    </submittedName>
</protein>
<dbReference type="EMBL" id="CP077683">
    <property type="protein sequence ID" value="QXE92425.1"/>
    <property type="molecule type" value="Genomic_DNA"/>
</dbReference>
<keyword evidence="3" id="KW-1185">Reference proteome</keyword>
<evidence type="ECO:0000259" key="1">
    <source>
        <dbReference type="Pfam" id="PF13401"/>
    </source>
</evidence>
<gene>
    <name evidence="2" type="ORF">KP001_07845</name>
</gene>
<dbReference type="InterPro" id="IPR049945">
    <property type="entry name" value="AAA_22"/>
</dbReference>
<feature type="domain" description="ORC1/DEAH AAA+ ATPase" evidence="1">
    <location>
        <begin position="45"/>
        <end position="200"/>
    </location>
</feature>